<protein>
    <submittedName>
        <fullName evidence="2">Uncharacterized protein</fullName>
    </submittedName>
</protein>
<dbReference type="AlphaFoldDB" id="A0A699IBE9"/>
<gene>
    <name evidence="2" type="ORF">Tci_514357</name>
</gene>
<name>A0A699IBE9_TANCI</name>
<dbReference type="EMBL" id="BKCJ010277196">
    <property type="protein sequence ID" value="GEZ42384.1"/>
    <property type="molecule type" value="Genomic_DNA"/>
</dbReference>
<feature type="region of interest" description="Disordered" evidence="1">
    <location>
        <begin position="134"/>
        <end position="191"/>
    </location>
</feature>
<evidence type="ECO:0000313" key="2">
    <source>
        <dbReference type="EMBL" id="GEZ42384.1"/>
    </source>
</evidence>
<reference evidence="2" key="1">
    <citation type="journal article" date="2019" name="Sci. Rep.">
        <title>Draft genome of Tanacetum cinerariifolium, the natural source of mosquito coil.</title>
        <authorList>
            <person name="Yamashiro T."/>
            <person name="Shiraishi A."/>
            <person name="Satake H."/>
            <person name="Nakayama K."/>
        </authorList>
    </citation>
    <scope>NUCLEOTIDE SEQUENCE</scope>
</reference>
<evidence type="ECO:0000256" key="1">
    <source>
        <dbReference type="SAM" id="MobiDB-lite"/>
    </source>
</evidence>
<proteinExistence type="predicted"/>
<organism evidence="2">
    <name type="scientific">Tanacetum cinerariifolium</name>
    <name type="common">Dalmatian daisy</name>
    <name type="synonym">Chrysanthemum cinerariifolium</name>
    <dbReference type="NCBI Taxonomy" id="118510"/>
    <lineage>
        <taxon>Eukaryota</taxon>
        <taxon>Viridiplantae</taxon>
        <taxon>Streptophyta</taxon>
        <taxon>Embryophyta</taxon>
        <taxon>Tracheophyta</taxon>
        <taxon>Spermatophyta</taxon>
        <taxon>Magnoliopsida</taxon>
        <taxon>eudicotyledons</taxon>
        <taxon>Gunneridae</taxon>
        <taxon>Pentapetalae</taxon>
        <taxon>asterids</taxon>
        <taxon>campanulids</taxon>
        <taxon>Asterales</taxon>
        <taxon>Asteraceae</taxon>
        <taxon>Asteroideae</taxon>
        <taxon>Anthemideae</taxon>
        <taxon>Anthemidinae</taxon>
        <taxon>Tanacetum</taxon>
    </lineage>
</organism>
<sequence>MKSGDAGVKNSILTPGGEKKRRIHRIGEIRKKNLDNICEEKIMAILKGRFIGEPLENGSNAHLRSRWIMVKWKVNLINVVTWVETLILISKRKRTSSSDSDSSSLEVKSSFDSKRGLEKVIELSQKGKSYSLSDVKEYQEKDKIRSKPNKNEKRGEAGKRLKKYQEKDKIRSKPDKNGKHGEAEKSLKHLQ</sequence>
<accession>A0A699IBE9</accession>
<comment type="caution">
    <text evidence="2">The sequence shown here is derived from an EMBL/GenBank/DDBJ whole genome shotgun (WGS) entry which is preliminary data.</text>
</comment>